<dbReference type="GO" id="GO:0000049">
    <property type="term" value="F:tRNA binding"/>
    <property type="evidence" value="ECO:0007669"/>
    <property type="project" value="InterPro"/>
</dbReference>
<dbReference type="HAMAP" id="MF_00022">
    <property type="entry name" value="Glu_tRNA_synth_type1"/>
    <property type="match status" value="1"/>
</dbReference>
<evidence type="ECO:0000256" key="2">
    <source>
        <dbReference type="ARBA" id="ARBA00022490"/>
    </source>
</evidence>
<feature type="short sequence motif" description="'HIGH' region" evidence="8">
    <location>
        <begin position="47"/>
        <end position="57"/>
    </location>
</feature>
<dbReference type="EC" id="6.1.1.17" evidence="8"/>
<dbReference type="EMBL" id="CP013020">
    <property type="protein sequence ID" value="ALK84073.1"/>
    <property type="molecule type" value="Genomic_DNA"/>
</dbReference>
<evidence type="ECO:0000313" key="11">
    <source>
        <dbReference type="EMBL" id="ALK84073.1"/>
    </source>
</evidence>
<dbReference type="InterPro" id="IPR014729">
    <property type="entry name" value="Rossmann-like_a/b/a_fold"/>
</dbReference>
<dbReference type="Gene3D" id="3.40.50.620">
    <property type="entry name" value="HUPs"/>
    <property type="match status" value="1"/>
</dbReference>
<evidence type="ECO:0000259" key="10">
    <source>
        <dbReference type="Pfam" id="PF19269"/>
    </source>
</evidence>
<evidence type="ECO:0000256" key="5">
    <source>
        <dbReference type="ARBA" id="ARBA00022840"/>
    </source>
</evidence>
<reference evidence="11 12" key="2">
    <citation type="journal article" date="2016" name="Genome Biol. Evol.">
        <title>Extensive mobilome-driven genome diversification in mouse gut-associated Bacteroides vulgatus mpk.</title>
        <authorList>
            <person name="Lange A."/>
            <person name="Beier S."/>
            <person name="Steimle A."/>
            <person name="Autenrieth I.B."/>
            <person name="Huson D.H."/>
            <person name="Frick J.S."/>
        </authorList>
    </citation>
    <scope>NUCLEOTIDE SEQUENCE [LARGE SCALE GENOMIC DNA]</scope>
    <source>
        <strain evidence="12">mpk</strain>
    </source>
</reference>
<dbReference type="GO" id="GO:0006424">
    <property type="term" value="P:glutamyl-tRNA aminoacylation"/>
    <property type="evidence" value="ECO:0007669"/>
    <property type="project" value="UniProtKB-UniRule"/>
</dbReference>
<keyword evidence="3 8" id="KW-0436">Ligase</keyword>
<dbReference type="InterPro" id="IPR033910">
    <property type="entry name" value="GluRS_core"/>
</dbReference>
<dbReference type="SUPFAM" id="SSF48163">
    <property type="entry name" value="An anticodon-binding domain of class I aminoacyl-tRNA synthetases"/>
    <property type="match status" value="1"/>
</dbReference>
<sequence>MVGLETSHNRIFLRAKYEKIGKFRLILQRILYKTTMSERKVRVRFAPSPTGALHIGGVRTALYNYLFARQHGGDLIFRIEDTDSNRFVPGAEEYIIESFKWLGINFDEGVSFGGNYGPYRQSERRDIYKKYVQVLLDSGKAYIAFDTPAELDAKRQEISNFQYDASTRMSMRNSLTLPKEEVDALIADGKQYVVRFKIEPNEDVHVHDIIRGEVVINSSILDDKVLYKSADELPTYHLANIVDDHLMEVSHVIRGEEWLPSAPLHVLLYRAFGWVDTMPEFAHLPLLLKPDGNGKLSKRDGDRLGFPVFPLEWHDPKTGEVSSGYRESGYLPEAVINFLALLGWNPGNDQELMSLDELVKLFDLHRCSKAGAKFDFEKGKWFNHEYILKKSNEEVAGLFMPILKEHGIEAPMDKVVTVVGLMKDRVSFIKDLWETCKFFFVAPTEYDEKTRKKRWKEDSPERMLELADVLEALDDFSLENQEAVVMKWIEDKGYHLGNIMNAFRLTLVGEGKGPHMFDISAVLGKEETLRRIRRAVEVLK</sequence>
<dbReference type="SUPFAM" id="SSF52374">
    <property type="entry name" value="Nucleotidylyl transferase"/>
    <property type="match status" value="1"/>
</dbReference>
<dbReference type="GO" id="GO:0005524">
    <property type="term" value="F:ATP binding"/>
    <property type="evidence" value="ECO:0007669"/>
    <property type="project" value="UniProtKB-UniRule"/>
</dbReference>
<dbReference type="GO" id="GO:0008270">
    <property type="term" value="F:zinc ion binding"/>
    <property type="evidence" value="ECO:0007669"/>
    <property type="project" value="InterPro"/>
</dbReference>
<evidence type="ECO:0000256" key="6">
    <source>
        <dbReference type="ARBA" id="ARBA00022917"/>
    </source>
</evidence>
<dbReference type="GO" id="GO:0004818">
    <property type="term" value="F:glutamate-tRNA ligase activity"/>
    <property type="evidence" value="ECO:0007669"/>
    <property type="project" value="UniProtKB-UniRule"/>
</dbReference>
<comment type="subcellular location">
    <subcellularLocation>
        <location evidence="8">Cytoplasm</location>
    </subcellularLocation>
</comment>
<reference evidence="12" key="1">
    <citation type="submission" date="2015-10" db="EMBL/GenBank/DDBJ databases">
        <title>Extensive mobilome-driven genome diversification in gut-associated Bacteroides vulgatus mpk.</title>
        <authorList>
            <person name="Beier S."/>
            <person name="Lange A."/>
            <person name="Huson D.H."/>
            <person name="Frick J.-S."/>
            <person name="Autenrieth I.B."/>
        </authorList>
    </citation>
    <scope>NUCLEOTIDE SEQUENCE [LARGE SCALE GENOMIC DNA]</scope>
    <source>
        <strain evidence="12">mpk</strain>
    </source>
</reference>
<dbReference type="NCBIfam" id="TIGR00464">
    <property type="entry name" value="gltX_bact"/>
    <property type="match status" value="1"/>
</dbReference>
<keyword evidence="5 8" id="KW-0067">ATP-binding</keyword>
<evidence type="ECO:0000256" key="7">
    <source>
        <dbReference type="ARBA" id="ARBA00023146"/>
    </source>
</evidence>
<comment type="subunit">
    <text evidence="8">Monomer.</text>
</comment>
<keyword evidence="6 8" id="KW-0648">Protein biosynthesis</keyword>
<feature type="domain" description="Aminoacyl-tRNA synthetase class I anticodon-binding" evidence="10">
    <location>
        <begin position="398"/>
        <end position="535"/>
    </location>
</feature>
<dbReference type="InterPro" id="IPR001412">
    <property type="entry name" value="aa-tRNA-synth_I_CS"/>
</dbReference>
<protein>
    <recommendedName>
        <fullName evidence="8">Glutamate--tRNA ligase</fullName>
        <ecNumber evidence="8">6.1.1.17</ecNumber>
    </recommendedName>
    <alternativeName>
        <fullName evidence="8">Glutamyl-tRNA synthetase</fullName>
        <shortName evidence="8">GluRS</shortName>
    </alternativeName>
</protein>
<evidence type="ECO:0000256" key="8">
    <source>
        <dbReference type="HAMAP-Rule" id="MF_00022"/>
    </source>
</evidence>
<dbReference type="InterPro" id="IPR008925">
    <property type="entry name" value="aa_tRNA-synth_I_cd-bd_sf"/>
</dbReference>
<feature type="binding site" evidence="8">
    <location>
        <position position="298"/>
    </location>
    <ligand>
        <name>ATP</name>
        <dbReference type="ChEBI" id="CHEBI:30616"/>
    </ligand>
</feature>
<dbReference type="InterPro" id="IPR049940">
    <property type="entry name" value="GluQ/Sye"/>
</dbReference>
<dbReference type="InterPro" id="IPR020058">
    <property type="entry name" value="Glu/Gln-tRNA-synth_Ib_cat-dom"/>
</dbReference>
<dbReference type="CDD" id="cd00808">
    <property type="entry name" value="GluRS_core"/>
    <property type="match status" value="1"/>
</dbReference>
<comment type="similarity">
    <text evidence="1 8">Belongs to the class-I aminoacyl-tRNA synthetase family. Glutamate--tRNA ligase type 1 subfamily.</text>
</comment>
<comment type="function">
    <text evidence="8">Catalyzes the attachment of glutamate to tRNA(Glu) in a two-step reaction: glutamate is first activated by ATP to form Glu-AMP and then transferred to the acceptor end of tRNA(Glu).</text>
</comment>
<dbReference type="Pfam" id="PF00749">
    <property type="entry name" value="tRNA-synt_1c"/>
    <property type="match status" value="1"/>
</dbReference>
<dbReference type="InterPro" id="IPR004527">
    <property type="entry name" value="Glu-tRNA-ligase_bac/mito"/>
</dbReference>
<proteinExistence type="inferred from homology"/>
<evidence type="ECO:0000256" key="1">
    <source>
        <dbReference type="ARBA" id="ARBA00007894"/>
    </source>
</evidence>
<gene>
    <name evidence="8" type="primary">gltX</name>
    <name evidence="11" type="ORF">BvMPK_1466</name>
</gene>
<dbReference type="AlphaFoldDB" id="A0A0P0LI73"/>
<organism evidence="11 12">
    <name type="scientific">Phocaeicola vulgatus</name>
    <name type="common">Bacteroides vulgatus</name>
    <dbReference type="NCBI Taxonomy" id="821"/>
    <lineage>
        <taxon>Bacteria</taxon>
        <taxon>Pseudomonadati</taxon>
        <taxon>Bacteroidota</taxon>
        <taxon>Bacteroidia</taxon>
        <taxon>Bacteroidales</taxon>
        <taxon>Bacteroidaceae</taxon>
        <taxon>Phocaeicola</taxon>
    </lineage>
</organism>
<dbReference type="Pfam" id="PF19269">
    <property type="entry name" value="Anticodon_2"/>
    <property type="match status" value="1"/>
</dbReference>
<feature type="domain" description="Glutamyl/glutaminyl-tRNA synthetase class Ib catalytic" evidence="9">
    <location>
        <begin position="40"/>
        <end position="378"/>
    </location>
</feature>
<dbReference type="PRINTS" id="PR00987">
    <property type="entry name" value="TRNASYNTHGLU"/>
</dbReference>
<dbReference type="PROSITE" id="PS00178">
    <property type="entry name" value="AA_TRNA_LIGASE_I"/>
    <property type="match status" value="1"/>
</dbReference>
<dbReference type="InterPro" id="IPR000924">
    <property type="entry name" value="Glu/Gln-tRNA-synth"/>
</dbReference>
<dbReference type="Proteomes" id="UP000061587">
    <property type="component" value="Chromosome"/>
</dbReference>
<dbReference type="PANTHER" id="PTHR43311:SF2">
    <property type="entry name" value="GLUTAMATE--TRNA LIGASE, MITOCHONDRIAL-RELATED"/>
    <property type="match status" value="1"/>
</dbReference>
<name>A0A0P0LI73_PHOVU</name>
<keyword evidence="7 8" id="KW-0030">Aminoacyl-tRNA synthetase</keyword>
<comment type="caution">
    <text evidence="8">Lacks conserved residue(s) required for the propagation of feature annotation.</text>
</comment>
<feature type="short sequence motif" description="'KMSKS' region" evidence="8">
    <location>
        <begin position="295"/>
        <end position="299"/>
    </location>
</feature>
<dbReference type="InterPro" id="IPR020751">
    <property type="entry name" value="aa-tRNA-synth_I_codon-bd_sub2"/>
</dbReference>
<keyword evidence="4 8" id="KW-0547">Nucleotide-binding</keyword>
<accession>A0A0P0LI73</accession>
<dbReference type="FunFam" id="3.40.50.620:FF:000127">
    <property type="entry name" value="Glutamate--tRNA ligase"/>
    <property type="match status" value="1"/>
</dbReference>
<evidence type="ECO:0000256" key="4">
    <source>
        <dbReference type="ARBA" id="ARBA00022741"/>
    </source>
</evidence>
<keyword evidence="2 8" id="KW-0963">Cytoplasm</keyword>
<evidence type="ECO:0000256" key="3">
    <source>
        <dbReference type="ARBA" id="ARBA00022598"/>
    </source>
</evidence>
<evidence type="ECO:0000259" key="9">
    <source>
        <dbReference type="Pfam" id="PF00749"/>
    </source>
</evidence>
<dbReference type="PATRIC" id="fig|821.40.peg.1749"/>
<evidence type="ECO:0000313" key="12">
    <source>
        <dbReference type="Proteomes" id="UP000061587"/>
    </source>
</evidence>
<comment type="catalytic activity">
    <reaction evidence="8">
        <text>tRNA(Glu) + L-glutamate + ATP = L-glutamyl-tRNA(Glu) + AMP + diphosphate</text>
        <dbReference type="Rhea" id="RHEA:23540"/>
        <dbReference type="Rhea" id="RHEA-COMP:9663"/>
        <dbReference type="Rhea" id="RHEA-COMP:9680"/>
        <dbReference type="ChEBI" id="CHEBI:29985"/>
        <dbReference type="ChEBI" id="CHEBI:30616"/>
        <dbReference type="ChEBI" id="CHEBI:33019"/>
        <dbReference type="ChEBI" id="CHEBI:78442"/>
        <dbReference type="ChEBI" id="CHEBI:78520"/>
        <dbReference type="ChEBI" id="CHEBI:456215"/>
        <dbReference type="EC" id="6.1.1.17"/>
    </reaction>
</comment>
<dbReference type="GO" id="GO:0005829">
    <property type="term" value="C:cytosol"/>
    <property type="evidence" value="ECO:0007669"/>
    <property type="project" value="TreeGrafter"/>
</dbReference>
<dbReference type="Gene3D" id="1.10.10.350">
    <property type="match status" value="1"/>
</dbReference>
<dbReference type="InterPro" id="IPR045462">
    <property type="entry name" value="aa-tRNA-synth_I_cd-bd"/>
</dbReference>
<dbReference type="PANTHER" id="PTHR43311">
    <property type="entry name" value="GLUTAMATE--TRNA LIGASE"/>
    <property type="match status" value="1"/>
</dbReference>